<dbReference type="EMBL" id="PSKQ01000007">
    <property type="protein sequence ID" value="MBE8719155.1"/>
    <property type="molecule type" value="Genomic_DNA"/>
</dbReference>
<protein>
    <submittedName>
        <fullName evidence="1">Uncharacterized protein</fullName>
    </submittedName>
</protein>
<dbReference type="RefSeq" id="WP_196939126.1">
    <property type="nucleotide sequence ID" value="NZ_MU158689.1"/>
</dbReference>
<accession>A0ABR9T1J7</accession>
<name>A0ABR9T1J7_9SPHI</name>
<comment type="caution">
    <text evidence="1">The sequence shown here is derived from an EMBL/GenBank/DDBJ whole genome shotgun (WGS) entry which is preliminary data.</text>
</comment>
<gene>
    <name evidence="1" type="ORF">C4F40_00230</name>
</gene>
<sequence>MKLKPGDITLNDGNSLPLLGFETYKASKEEAIEKLIQNANITLTNGNEWLWNCSEWPLLTSEPTEGNSAEQIFPVPRYRGHADTYGKWCKNNTLSYCKWVVSGGRRCSCIGKKGERF</sequence>
<proteinExistence type="predicted"/>
<dbReference type="Proteomes" id="UP000618319">
    <property type="component" value="Unassembled WGS sequence"/>
</dbReference>
<reference evidence="1 2" key="1">
    <citation type="submission" date="2018-02" db="EMBL/GenBank/DDBJ databases">
        <title>Sphingobacterium KA21.</title>
        <authorList>
            <person name="Vasarhelyi B.M."/>
            <person name="Deshmukh S."/>
            <person name="Balint B."/>
            <person name="Kukolya J."/>
        </authorList>
    </citation>
    <scope>NUCLEOTIDE SEQUENCE [LARGE SCALE GENOMIC DNA]</scope>
    <source>
        <strain evidence="1 2">Ka21</strain>
    </source>
</reference>
<evidence type="ECO:0000313" key="1">
    <source>
        <dbReference type="EMBL" id="MBE8719155.1"/>
    </source>
</evidence>
<organism evidence="1 2">
    <name type="scientific">Sphingobacterium pedocola</name>
    <dbReference type="NCBI Taxonomy" id="2082722"/>
    <lineage>
        <taxon>Bacteria</taxon>
        <taxon>Pseudomonadati</taxon>
        <taxon>Bacteroidota</taxon>
        <taxon>Sphingobacteriia</taxon>
        <taxon>Sphingobacteriales</taxon>
        <taxon>Sphingobacteriaceae</taxon>
        <taxon>Sphingobacterium</taxon>
    </lineage>
</organism>
<keyword evidence="2" id="KW-1185">Reference proteome</keyword>
<evidence type="ECO:0000313" key="2">
    <source>
        <dbReference type="Proteomes" id="UP000618319"/>
    </source>
</evidence>